<dbReference type="Proteomes" id="UP000827986">
    <property type="component" value="Unassembled WGS sequence"/>
</dbReference>
<sequence>MWLNQALIHHLTSLPTHRGIHFPVHKVHKSSSEELRIQNLSDQVSSCPQTMMRGGGGLCIQEKSWPPISLTRKHGMLDVSSWHRQMELEGHQVDLWDDQNGPR</sequence>
<dbReference type="EMBL" id="JAHDVG010000486">
    <property type="protein sequence ID" value="KAH1168424.1"/>
    <property type="molecule type" value="Genomic_DNA"/>
</dbReference>
<protein>
    <submittedName>
        <fullName evidence="1">Uncharacterized protein</fullName>
    </submittedName>
</protein>
<name>A0A9D3WUP3_9SAUR</name>
<keyword evidence="2" id="KW-1185">Reference proteome</keyword>
<accession>A0A9D3WUP3</accession>
<proteinExistence type="predicted"/>
<dbReference type="AlphaFoldDB" id="A0A9D3WUP3"/>
<evidence type="ECO:0000313" key="1">
    <source>
        <dbReference type="EMBL" id="KAH1168424.1"/>
    </source>
</evidence>
<comment type="caution">
    <text evidence="1">The sequence shown here is derived from an EMBL/GenBank/DDBJ whole genome shotgun (WGS) entry which is preliminary data.</text>
</comment>
<organism evidence="1 2">
    <name type="scientific">Mauremys mutica</name>
    <name type="common">yellowpond turtle</name>
    <dbReference type="NCBI Taxonomy" id="74926"/>
    <lineage>
        <taxon>Eukaryota</taxon>
        <taxon>Metazoa</taxon>
        <taxon>Chordata</taxon>
        <taxon>Craniata</taxon>
        <taxon>Vertebrata</taxon>
        <taxon>Euteleostomi</taxon>
        <taxon>Archelosauria</taxon>
        <taxon>Testudinata</taxon>
        <taxon>Testudines</taxon>
        <taxon>Cryptodira</taxon>
        <taxon>Durocryptodira</taxon>
        <taxon>Testudinoidea</taxon>
        <taxon>Geoemydidae</taxon>
        <taxon>Geoemydinae</taxon>
        <taxon>Mauremys</taxon>
    </lineage>
</organism>
<reference evidence="1" key="1">
    <citation type="submission" date="2021-09" db="EMBL/GenBank/DDBJ databases">
        <title>The genome of Mauremys mutica provides insights into the evolution of semi-aquatic lifestyle.</title>
        <authorList>
            <person name="Gong S."/>
            <person name="Gao Y."/>
        </authorList>
    </citation>
    <scope>NUCLEOTIDE SEQUENCE</scope>
    <source>
        <strain evidence="1">MM-2020</strain>
        <tissue evidence="1">Muscle</tissue>
    </source>
</reference>
<evidence type="ECO:0000313" key="2">
    <source>
        <dbReference type="Proteomes" id="UP000827986"/>
    </source>
</evidence>
<gene>
    <name evidence="1" type="ORF">KIL84_003907</name>
</gene>